<dbReference type="PANTHER" id="PTHR41677">
    <property type="entry name" value="YALI0B19030P"/>
    <property type="match status" value="1"/>
</dbReference>
<evidence type="ECO:0008006" key="4">
    <source>
        <dbReference type="Google" id="ProtNLM"/>
    </source>
</evidence>
<dbReference type="EMBL" id="MU004462">
    <property type="protein sequence ID" value="KAF2650252.1"/>
    <property type="molecule type" value="Genomic_DNA"/>
</dbReference>
<proteinExistence type="predicted"/>
<gene>
    <name evidence="2" type="ORF">K491DRAFT_697472</name>
</gene>
<keyword evidence="3" id="KW-1185">Reference proteome</keyword>
<evidence type="ECO:0000313" key="2">
    <source>
        <dbReference type="EMBL" id="KAF2650252.1"/>
    </source>
</evidence>
<dbReference type="Proteomes" id="UP000799324">
    <property type="component" value="Unassembled WGS sequence"/>
</dbReference>
<dbReference type="OrthoDB" id="10256055at2759"/>
<reference evidence="2" key="1">
    <citation type="journal article" date="2020" name="Stud. Mycol.">
        <title>101 Dothideomycetes genomes: a test case for predicting lifestyles and emergence of pathogens.</title>
        <authorList>
            <person name="Haridas S."/>
            <person name="Albert R."/>
            <person name="Binder M."/>
            <person name="Bloem J."/>
            <person name="Labutti K."/>
            <person name="Salamov A."/>
            <person name="Andreopoulos B."/>
            <person name="Baker S."/>
            <person name="Barry K."/>
            <person name="Bills G."/>
            <person name="Bluhm B."/>
            <person name="Cannon C."/>
            <person name="Castanera R."/>
            <person name="Culley D."/>
            <person name="Daum C."/>
            <person name="Ezra D."/>
            <person name="Gonzalez J."/>
            <person name="Henrissat B."/>
            <person name="Kuo A."/>
            <person name="Liang C."/>
            <person name="Lipzen A."/>
            <person name="Lutzoni F."/>
            <person name="Magnuson J."/>
            <person name="Mondo S."/>
            <person name="Nolan M."/>
            <person name="Ohm R."/>
            <person name="Pangilinan J."/>
            <person name="Park H.-J."/>
            <person name="Ramirez L."/>
            <person name="Alfaro M."/>
            <person name="Sun H."/>
            <person name="Tritt A."/>
            <person name="Yoshinaga Y."/>
            <person name="Zwiers L.-H."/>
            <person name="Turgeon B."/>
            <person name="Goodwin S."/>
            <person name="Spatafora J."/>
            <person name="Crous P."/>
            <person name="Grigoriev I."/>
        </authorList>
    </citation>
    <scope>NUCLEOTIDE SEQUENCE</scope>
    <source>
        <strain evidence="2">CBS 122681</strain>
    </source>
</reference>
<organism evidence="2 3">
    <name type="scientific">Lophiostoma macrostomum CBS 122681</name>
    <dbReference type="NCBI Taxonomy" id="1314788"/>
    <lineage>
        <taxon>Eukaryota</taxon>
        <taxon>Fungi</taxon>
        <taxon>Dikarya</taxon>
        <taxon>Ascomycota</taxon>
        <taxon>Pezizomycotina</taxon>
        <taxon>Dothideomycetes</taxon>
        <taxon>Pleosporomycetidae</taxon>
        <taxon>Pleosporales</taxon>
        <taxon>Lophiostomataceae</taxon>
        <taxon>Lophiostoma</taxon>
    </lineage>
</organism>
<evidence type="ECO:0000256" key="1">
    <source>
        <dbReference type="SAM" id="MobiDB-lite"/>
    </source>
</evidence>
<feature type="region of interest" description="Disordered" evidence="1">
    <location>
        <begin position="360"/>
        <end position="385"/>
    </location>
</feature>
<evidence type="ECO:0000313" key="3">
    <source>
        <dbReference type="Proteomes" id="UP000799324"/>
    </source>
</evidence>
<accession>A0A6A6SRR6</accession>
<dbReference type="PANTHER" id="PTHR41677:SF1">
    <property type="entry name" value="FE2OG DIOXYGENASE DOMAIN-CONTAINING PROTEIN"/>
    <property type="match status" value="1"/>
</dbReference>
<name>A0A6A6SRR6_9PLEO</name>
<protein>
    <recommendedName>
        <fullName evidence="4">Fe2OG dioxygenase domain-containing protein</fullName>
    </recommendedName>
</protein>
<feature type="compositionally biased region" description="Basic and acidic residues" evidence="1">
    <location>
        <begin position="373"/>
        <end position="385"/>
    </location>
</feature>
<sequence length="385" mass="43138">MAAVATQTVAASPRLKIRPIIEHATALKQAPLGTKFEPKKHLDYAAPPQVIMMKDIGFAEDVGVSPVAVSQPFQLFSREAVQQMRAEIFQPEVMANCSYSSNLAACQLRGYAPKYAPFAYDAWNSPETLKIISSIAGIDLIPEMDFEIGHINLMVKTDDETKAELAAIRKQKRFFADDEGIAGCPWEDDKPIVGWHTDSYPFVCVLMLSDCTNMVGGETALRTATGEILKVRGPQEGSAVILQGRYITHQALRALGAKERITSVTSFRPRSAAIKDESVLTTVRPVSVLSDLYYQFSEYRLEIMEERIRKERKDMMTRRRTGKKFDTMGHKRFLKESYAFLKHTDQEVVEDSKVVAGMLPEHDYPDAEVGAENSDKRPAKRARVE</sequence>
<dbReference type="AlphaFoldDB" id="A0A6A6SRR6"/>